<proteinExistence type="predicted"/>
<dbReference type="EMBL" id="MN739755">
    <property type="protein sequence ID" value="QHT25101.1"/>
    <property type="molecule type" value="Genomic_DNA"/>
</dbReference>
<sequence length="279" mass="31189">MDNIISCDASKASTTTSDASRASTTTSDASRASTTTSDASRASTLTHTGAELQSVGIITVIRGVPTYYQNVLNFIVTDPERLKLFYSALFEIRKVLGSSHPYMPFSSDGLVNEDPPEYYNLRSSGYLVLATLSYPASECSDNFTELLELICTPFGCVRPFKGGWCSDMRRTTHKFMSTMESRWTIEDCTDRIKYFPVYDDVLGKFMYNSPDIVNTPQNQFFGYHTDKSKYIRKFYIVKNVDNIKLPADGEIIVAGGIYGKNLNLARQVFESCASQKSHV</sequence>
<protein>
    <submittedName>
        <fullName evidence="2">Uncharacterized protein</fullName>
    </submittedName>
</protein>
<evidence type="ECO:0000256" key="1">
    <source>
        <dbReference type="SAM" id="MobiDB-lite"/>
    </source>
</evidence>
<feature type="region of interest" description="Disordered" evidence="1">
    <location>
        <begin position="15"/>
        <end position="43"/>
    </location>
</feature>
<evidence type="ECO:0000313" key="2">
    <source>
        <dbReference type="EMBL" id="QHT25101.1"/>
    </source>
</evidence>
<dbReference type="AlphaFoldDB" id="A0A6C0E911"/>
<accession>A0A6C0E911</accession>
<reference evidence="2" key="1">
    <citation type="journal article" date="2020" name="Nature">
        <title>Giant virus diversity and host interactions through global metagenomics.</title>
        <authorList>
            <person name="Schulz F."/>
            <person name="Roux S."/>
            <person name="Paez-Espino D."/>
            <person name="Jungbluth S."/>
            <person name="Walsh D.A."/>
            <person name="Denef V.J."/>
            <person name="McMahon K.D."/>
            <person name="Konstantinidis K.T."/>
            <person name="Eloe-Fadrosh E.A."/>
            <person name="Kyrpides N.C."/>
            <person name="Woyke T."/>
        </authorList>
    </citation>
    <scope>NUCLEOTIDE SEQUENCE</scope>
    <source>
        <strain evidence="2">GVMAG-M-3300023179-150</strain>
    </source>
</reference>
<name>A0A6C0E911_9ZZZZ</name>
<organism evidence="2">
    <name type="scientific">viral metagenome</name>
    <dbReference type="NCBI Taxonomy" id="1070528"/>
    <lineage>
        <taxon>unclassified sequences</taxon>
        <taxon>metagenomes</taxon>
        <taxon>organismal metagenomes</taxon>
    </lineage>
</organism>